<sequence>MTRTSTDTRVSHVARLLVEARQLREPCPPVRDELAEGDLDQAYAVQEAVIESLLRQGRHRVGRKIGLTSPAVQRQFGVYQPDFGMLLDDAVYADREAIPLAGFLQPRAEAEVAFVLGTDLDIPSPTVADVLRATEYLLPAIEIVDSRVAGWDIQIVDTVADNASTGAAVLGTTPVRPGAVDLVRAGMAMERTGTVVSTGAGAACLGSPVSAVTWLARTLARRGDPLRAGEVVLSGALGPMVPVVPARAATGYRARIHGLGEVHAVFTQEEGEVA</sequence>
<keyword evidence="1" id="KW-0456">Lyase</keyword>
<dbReference type="InterPro" id="IPR050772">
    <property type="entry name" value="Hydratase-Decarb/MhpD_sf"/>
</dbReference>
<dbReference type="InterPro" id="IPR011234">
    <property type="entry name" value="Fumarylacetoacetase-like_C"/>
</dbReference>
<feature type="domain" description="Fumarylacetoacetase-like C-terminal" evidence="2">
    <location>
        <begin position="81"/>
        <end position="262"/>
    </location>
</feature>
<dbReference type="InterPro" id="IPR036663">
    <property type="entry name" value="Fumarylacetoacetase_C_sf"/>
</dbReference>
<accession>A0A838A5J7</accession>
<dbReference type="Proteomes" id="UP000582974">
    <property type="component" value="Unassembled WGS sequence"/>
</dbReference>
<evidence type="ECO:0000259" key="2">
    <source>
        <dbReference type="Pfam" id="PF01557"/>
    </source>
</evidence>
<dbReference type="EMBL" id="JACCKD010000001">
    <property type="protein sequence ID" value="MBA0124268.1"/>
    <property type="molecule type" value="Genomic_DNA"/>
</dbReference>
<dbReference type="GO" id="GO:0008684">
    <property type="term" value="F:2-oxopent-4-enoate hydratase activity"/>
    <property type="evidence" value="ECO:0007669"/>
    <property type="project" value="TreeGrafter"/>
</dbReference>
<dbReference type="RefSeq" id="WP_180891156.1">
    <property type="nucleotide sequence ID" value="NZ_JACCKD010000001.1"/>
</dbReference>
<evidence type="ECO:0000313" key="3">
    <source>
        <dbReference type="EMBL" id="MBA0124268.1"/>
    </source>
</evidence>
<dbReference type="PANTHER" id="PTHR30143:SF0">
    <property type="entry name" value="2-KETO-4-PENTENOATE HYDRATASE"/>
    <property type="match status" value="1"/>
</dbReference>
<proteinExistence type="predicted"/>
<protein>
    <submittedName>
        <fullName evidence="3">2-keto-4-pentenoate hydratase</fullName>
    </submittedName>
</protein>
<dbReference type="Pfam" id="PF01557">
    <property type="entry name" value="FAA_hydrolase"/>
    <property type="match status" value="1"/>
</dbReference>
<keyword evidence="4" id="KW-1185">Reference proteome</keyword>
<name>A0A838A5J7_9PSEU</name>
<evidence type="ECO:0000256" key="1">
    <source>
        <dbReference type="ARBA" id="ARBA00023239"/>
    </source>
</evidence>
<gene>
    <name evidence="3" type="ORF">H0B56_01795</name>
</gene>
<organism evidence="3 4">
    <name type="scientific">Haloechinothrix aidingensis</name>
    <dbReference type="NCBI Taxonomy" id="2752311"/>
    <lineage>
        <taxon>Bacteria</taxon>
        <taxon>Bacillati</taxon>
        <taxon>Actinomycetota</taxon>
        <taxon>Actinomycetes</taxon>
        <taxon>Pseudonocardiales</taxon>
        <taxon>Pseudonocardiaceae</taxon>
        <taxon>Haloechinothrix</taxon>
    </lineage>
</organism>
<dbReference type="AlphaFoldDB" id="A0A838A5J7"/>
<dbReference type="SUPFAM" id="SSF56529">
    <property type="entry name" value="FAH"/>
    <property type="match status" value="1"/>
</dbReference>
<comment type="caution">
    <text evidence="3">The sequence shown here is derived from an EMBL/GenBank/DDBJ whole genome shotgun (WGS) entry which is preliminary data.</text>
</comment>
<evidence type="ECO:0000313" key="4">
    <source>
        <dbReference type="Proteomes" id="UP000582974"/>
    </source>
</evidence>
<dbReference type="Gene3D" id="3.90.850.10">
    <property type="entry name" value="Fumarylacetoacetase-like, C-terminal domain"/>
    <property type="match status" value="1"/>
</dbReference>
<dbReference type="PANTHER" id="PTHR30143">
    <property type="entry name" value="ACID HYDRATASE"/>
    <property type="match status" value="1"/>
</dbReference>
<dbReference type="GO" id="GO:0005737">
    <property type="term" value="C:cytoplasm"/>
    <property type="evidence" value="ECO:0007669"/>
    <property type="project" value="TreeGrafter"/>
</dbReference>
<reference evidence="3 4" key="1">
    <citation type="submission" date="2020-07" db="EMBL/GenBank/DDBJ databases">
        <title>Genome of Haloechinothrix sp.</title>
        <authorList>
            <person name="Tang S.-K."/>
            <person name="Yang L."/>
            <person name="Zhu W.-Y."/>
        </authorList>
    </citation>
    <scope>NUCLEOTIDE SEQUENCE [LARGE SCALE GENOMIC DNA]</scope>
    <source>
        <strain evidence="3 4">YIM 98757</strain>
    </source>
</reference>